<dbReference type="Pfam" id="PF00202">
    <property type="entry name" value="Aminotran_3"/>
    <property type="match status" value="1"/>
</dbReference>
<evidence type="ECO:0000256" key="2">
    <source>
        <dbReference type="ARBA" id="ARBA00022898"/>
    </source>
</evidence>
<dbReference type="Pfam" id="PF01551">
    <property type="entry name" value="Peptidase_M23"/>
    <property type="match status" value="1"/>
</dbReference>
<reference evidence="5" key="1">
    <citation type="submission" date="2018-05" db="EMBL/GenBank/DDBJ databases">
        <authorList>
            <person name="Lanie J.A."/>
            <person name="Ng W.-L."/>
            <person name="Kazmierczak K.M."/>
            <person name="Andrzejewski T.M."/>
            <person name="Davidsen T.M."/>
            <person name="Wayne K.J."/>
            <person name="Tettelin H."/>
            <person name="Glass J.I."/>
            <person name="Rusch D."/>
            <person name="Podicherti R."/>
            <person name="Tsui H.-C.T."/>
            <person name="Winkler M.E."/>
        </authorList>
    </citation>
    <scope>NUCLEOTIDE SEQUENCE</scope>
</reference>
<dbReference type="AlphaFoldDB" id="A0A381VA58"/>
<dbReference type="Gene3D" id="2.70.70.10">
    <property type="entry name" value="Glucose Permease (Domain IIA)"/>
    <property type="match status" value="1"/>
</dbReference>
<comment type="similarity">
    <text evidence="1">Belongs to the class-III pyridoxal-phosphate-dependent aminotransferase family.</text>
</comment>
<dbReference type="GO" id="GO:0030170">
    <property type="term" value="F:pyridoxal phosphate binding"/>
    <property type="evidence" value="ECO:0007669"/>
    <property type="project" value="InterPro"/>
</dbReference>
<dbReference type="Pfam" id="PF01636">
    <property type="entry name" value="APH"/>
    <property type="match status" value="1"/>
</dbReference>
<sequence length="1013" mass="115587">MGTKANSNFNFSFKEIQKLVNINYGFTCTLKKLDGEKDFNYRLITKKGETYYLKIYPKNTDLNFIIFQTKLLNHLSKKTGLKTPKNLLSKSGSNYSVFRDKKGFIRYFRINSWIEGRLWSKINPITNNLRFELGKEAALITKKLKNFKSDFANSEMQWDISNSLWTKQYLKFIKKSSERKIIKSFQNKFEEKLTKFKKLRKSFIHNDVNDNNIIVSNSLYNPKINGIIDLGDSINTQIINDVAVTCVYAMMKCENPLEAGVNVVKGYNSVFKLEEDEIEFLYLAIAMRLIISITKSSINKIENKENEYLLISEDEAIKLIKKWDTVNQELATYSFRNACGYTAHPNENKFNKWSKNRVFKITDIFPSIEKKNFFNIDLSVSSNWLENRLIGKNIDLFENKINLLKKLKSNSIIAGGYLEPRILYNTNNYSRPGNNGIENRTIHLGIDFWLNKNTPIHAFIDGVVVVKTNNNSKKGYGGLVILEHKVKNLKFYSLYGHLCNIKRLKIKIGDKIKKGSEIGVVGNYNVNGNWAPHLHFQLILSLLDFKTDFPGVCYYSEKSIWSSICPDPNKIFKSKNLNTNNQDSNEVLINLRKKYLGKNLSLSYNKPIKFVRGKDQYLIDDNGRKYLDTVNNIAHVGHENENVVKAGQKQMAILNTNTRYLHPNLIRLSEEILKTFPKKLSTIYFVNSGSEANELAIRLMKNYTGQNDIIVFEGGYHGSTNSTIEISNYKYMGEGGKGESKHIHSIPIPDIFRGKYTGLESSKEYVNEVAKKVDKIKSKGKSIAGMIIEPIISCGGQIELPNNFLKNTYQIIKKNKGLLISDEIQTGFGRVGEKFWGFQLHDVIPDIVTLGKPMGNGHPIGAVVCTKEIADKFNNGMEFFSSFGGNPVSCSIALSVLDELKKNKLQKNAEIIGNYIKSELKKVSKEFPIISNVRGKGLFLGFELTSNKLNPLPDQTSYLVNRMKELGILMSSDGIDKNVIKIKPPLVFNKDNTDTLIYFLRKVLKEDPMKVKS</sequence>
<evidence type="ECO:0000313" key="5">
    <source>
        <dbReference type="EMBL" id="SVA36567.1"/>
    </source>
</evidence>
<dbReference type="Gene3D" id="3.90.1150.10">
    <property type="entry name" value="Aspartate Aminotransferase, domain 1"/>
    <property type="match status" value="1"/>
</dbReference>
<evidence type="ECO:0000259" key="4">
    <source>
        <dbReference type="Pfam" id="PF01636"/>
    </source>
</evidence>
<dbReference type="GO" id="GO:0008483">
    <property type="term" value="F:transaminase activity"/>
    <property type="evidence" value="ECO:0007669"/>
    <property type="project" value="InterPro"/>
</dbReference>
<organism evidence="5">
    <name type="scientific">marine metagenome</name>
    <dbReference type="NCBI Taxonomy" id="408172"/>
    <lineage>
        <taxon>unclassified sequences</taxon>
        <taxon>metagenomes</taxon>
        <taxon>ecological metagenomes</taxon>
    </lineage>
</organism>
<dbReference type="EMBL" id="UINC01008113">
    <property type="protein sequence ID" value="SVA36567.1"/>
    <property type="molecule type" value="Genomic_DNA"/>
</dbReference>
<dbReference type="PANTHER" id="PTHR45688">
    <property type="match status" value="1"/>
</dbReference>
<dbReference type="InterPro" id="IPR011055">
    <property type="entry name" value="Dup_hybrid_motif"/>
</dbReference>
<feature type="domain" description="Aminoglycoside phosphotransferase" evidence="4">
    <location>
        <begin position="30"/>
        <end position="249"/>
    </location>
</feature>
<dbReference type="InterPro" id="IPR005814">
    <property type="entry name" value="Aminotrans_3"/>
</dbReference>
<proteinExistence type="inferred from homology"/>
<dbReference type="Gene3D" id="3.40.640.10">
    <property type="entry name" value="Type I PLP-dependent aspartate aminotransferase-like (Major domain)"/>
    <property type="match status" value="1"/>
</dbReference>
<dbReference type="InterPro" id="IPR015421">
    <property type="entry name" value="PyrdxlP-dep_Trfase_major"/>
</dbReference>
<accession>A0A381VA58</accession>
<evidence type="ECO:0000259" key="3">
    <source>
        <dbReference type="Pfam" id="PF01551"/>
    </source>
</evidence>
<dbReference type="PANTHER" id="PTHR45688:SF13">
    <property type="entry name" value="ALANINE--GLYOXYLATE AMINOTRANSFERASE 2-LIKE"/>
    <property type="match status" value="1"/>
</dbReference>
<name>A0A381VA58_9ZZZZ</name>
<dbReference type="GO" id="GO:0005739">
    <property type="term" value="C:mitochondrion"/>
    <property type="evidence" value="ECO:0007669"/>
    <property type="project" value="TreeGrafter"/>
</dbReference>
<dbReference type="CDD" id="cd12797">
    <property type="entry name" value="M23_peptidase"/>
    <property type="match status" value="1"/>
</dbReference>
<gene>
    <name evidence="5" type="ORF">METZ01_LOCUS89421</name>
</gene>
<dbReference type="InterPro" id="IPR011009">
    <property type="entry name" value="Kinase-like_dom_sf"/>
</dbReference>
<evidence type="ECO:0008006" key="6">
    <source>
        <dbReference type="Google" id="ProtNLM"/>
    </source>
</evidence>
<dbReference type="PROSITE" id="PS00600">
    <property type="entry name" value="AA_TRANSFER_CLASS_3"/>
    <property type="match status" value="1"/>
</dbReference>
<dbReference type="SUPFAM" id="SSF56112">
    <property type="entry name" value="Protein kinase-like (PK-like)"/>
    <property type="match status" value="1"/>
</dbReference>
<dbReference type="InterPro" id="IPR015422">
    <property type="entry name" value="PyrdxlP-dep_Trfase_small"/>
</dbReference>
<dbReference type="Gene3D" id="3.30.200.20">
    <property type="entry name" value="Phosphorylase Kinase, domain 1"/>
    <property type="match status" value="1"/>
</dbReference>
<dbReference type="CDD" id="cd00610">
    <property type="entry name" value="OAT_like"/>
    <property type="match status" value="1"/>
</dbReference>
<keyword evidence="2" id="KW-0663">Pyridoxal phosphate</keyword>
<dbReference type="InterPro" id="IPR049704">
    <property type="entry name" value="Aminotrans_3_PPA_site"/>
</dbReference>
<dbReference type="InterPro" id="IPR015424">
    <property type="entry name" value="PyrdxlP-dep_Trfase"/>
</dbReference>
<dbReference type="SUPFAM" id="SSF51261">
    <property type="entry name" value="Duplicated hybrid motif"/>
    <property type="match status" value="1"/>
</dbReference>
<dbReference type="InterPro" id="IPR016047">
    <property type="entry name" value="M23ase_b-sheet_dom"/>
</dbReference>
<dbReference type="SUPFAM" id="SSF53383">
    <property type="entry name" value="PLP-dependent transferases"/>
    <property type="match status" value="1"/>
</dbReference>
<protein>
    <recommendedName>
        <fullName evidence="6">Peptidase M23 domain-containing protein</fullName>
    </recommendedName>
</protein>
<feature type="domain" description="M23ase beta-sheet core" evidence="3">
    <location>
        <begin position="442"/>
        <end position="538"/>
    </location>
</feature>
<dbReference type="Gene3D" id="3.90.1200.10">
    <property type="match status" value="1"/>
</dbReference>
<evidence type="ECO:0000256" key="1">
    <source>
        <dbReference type="ARBA" id="ARBA00008954"/>
    </source>
</evidence>
<dbReference type="InterPro" id="IPR002575">
    <property type="entry name" value="Aminoglycoside_PTrfase"/>
</dbReference>